<evidence type="ECO:0000313" key="24">
    <source>
        <dbReference type="Proteomes" id="UP000182762"/>
    </source>
</evidence>
<dbReference type="GeneID" id="93712589"/>
<comment type="catalytic activity">
    <reaction evidence="1 17">
        <text>2 a quinol + O2 = 2 a quinone + 2 H2O</text>
        <dbReference type="Rhea" id="RHEA:55376"/>
        <dbReference type="ChEBI" id="CHEBI:15377"/>
        <dbReference type="ChEBI" id="CHEBI:15379"/>
        <dbReference type="ChEBI" id="CHEBI:24646"/>
        <dbReference type="ChEBI" id="CHEBI:132124"/>
    </reaction>
</comment>
<feature type="transmembrane region" description="Helical" evidence="20">
    <location>
        <begin position="91"/>
        <end position="112"/>
    </location>
</feature>
<evidence type="ECO:0000256" key="2">
    <source>
        <dbReference type="ARBA" id="ARBA00004651"/>
    </source>
</evidence>
<dbReference type="InterPro" id="IPR002429">
    <property type="entry name" value="CcO_II-like_C"/>
</dbReference>
<comment type="caution">
    <text evidence="23">The sequence shown here is derived from an EMBL/GenBank/DDBJ whole genome shotgun (WGS) entry which is preliminary data.</text>
</comment>
<dbReference type="Pfam" id="PF00116">
    <property type="entry name" value="COX2"/>
    <property type="match status" value="1"/>
</dbReference>
<dbReference type="PANTHER" id="PTHR22888:SF18">
    <property type="entry name" value="CYTOCHROME BO(3) UBIQUINOL OXIDASE SUBUNIT 2"/>
    <property type="match status" value="1"/>
</dbReference>
<feature type="domain" description="Cytochrome oxidase subunit II transmembrane region profile" evidence="22">
    <location>
        <begin position="24"/>
        <end position="122"/>
    </location>
</feature>
<evidence type="ECO:0000256" key="20">
    <source>
        <dbReference type="SAM" id="Phobius"/>
    </source>
</evidence>
<keyword evidence="9" id="KW-0479">Metal-binding</keyword>
<evidence type="ECO:0000256" key="5">
    <source>
        <dbReference type="ARBA" id="ARBA00022448"/>
    </source>
</evidence>
<evidence type="ECO:0000256" key="10">
    <source>
        <dbReference type="ARBA" id="ARBA00022729"/>
    </source>
</evidence>
<dbReference type="InterPro" id="IPR045187">
    <property type="entry name" value="CcO_II"/>
</dbReference>
<keyword evidence="15 17" id="KW-0472">Membrane</keyword>
<dbReference type="InterPro" id="IPR014222">
    <property type="entry name" value="Cyt_c_oxidase_su2"/>
</dbReference>
<keyword evidence="14" id="KW-0186">Copper</keyword>
<gene>
    <name evidence="23" type="ORF">SAMN02745910_04020</name>
</gene>
<dbReference type="Gene3D" id="1.10.287.90">
    <property type="match status" value="1"/>
</dbReference>
<evidence type="ECO:0000256" key="15">
    <source>
        <dbReference type="ARBA" id="ARBA00023136"/>
    </source>
</evidence>
<keyword evidence="12 20" id="KW-1133">Transmembrane helix</keyword>
<name>A0A1I6BQL2_9BACI</name>
<evidence type="ECO:0000256" key="1">
    <source>
        <dbReference type="ARBA" id="ARBA00000725"/>
    </source>
</evidence>
<accession>A0A1I6BQL2</accession>
<dbReference type="NCBIfam" id="TIGR01432">
    <property type="entry name" value="QOXA"/>
    <property type="match status" value="1"/>
</dbReference>
<evidence type="ECO:0000256" key="18">
    <source>
        <dbReference type="RuleBase" id="RU000456"/>
    </source>
</evidence>
<proteinExistence type="inferred from homology"/>
<feature type="region of interest" description="Disordered" evidence="19">
    <location>
        <begin position="282"/>
        <end position="311"/>
    </location>
</feature>
<reference evidence="23 24" key="1">
    <citation type="submission" date="2016-10" db="EMBL/GenBank/DDBJ databases">
        <authorList>
            <person name="Varghese N."/>
            <person name="Submissions S."/>
        </authorList>
    </citation>
    <scope>NUCLEOTIDE SEQUENCE [LARGE SCALE GENOMIC DNA]</scope>
    <source>
        <strain evidence="23 24">DSM 13796</strain>
    </source>
</reference>
<dbReference type="SUPFAM" id="SSF49503">
    <property type="entry name" value="Cupredoxins"/>
    <property type="match status" value="1"/>
</dbReference>
<dbReference type="InterPro" id="IPR006332">
    <property type="entry name" value="QoxA"/>
</dbReference>
<dbReference type="InterPro" id="IPR036257">
    <property type="entry name" value="Cyt_c_oxidase_su2_TM_sf"/>
</dbReference>
<keyword evidence="6 17" id="KW-1003">Cell membrane</keyword>
<dbReference type="SUPFAM" id="SSF81464">
    <property type="entry name" value="Cytochrome c oxidase subunit II-like, transmembrane region"/>
    <property type="match status" value="1"/>
</dbReference>
<dbReference type="RefSeq" id="WP_061804852.1">
    <property type="nucleotide sequence ID" value="NZ_FOXX01000012.1"/>
</dbReference>
<keyword evidence="24" id="KW-1185">Reference proteome</keyword>
<dbReference type="Gene3D" id="2.60.40.420">
    <property type="entry name" value="Cupredoxins - blue copper proteins"/>
    <property type="match status" value="1"/>
</dbReference>
<keyword evidence="10" id="KW-0732">Signal</keyword>
<keyword evidence="11 17" id="KW-0249">Electron transport</keyword>
<evidence type="ECO:0000256" key="11">
    <source>
        <dbReference type="ARBA" id="ARBA00022982"/>
    </source>
</evidence>
<dbReference type="PANTHER" id="PTHR22888">
    <property type="entry name" value="CYTOCHROME C OXIDASE, SUBUNIT II"/>
    <property type="match status" value="1"/>
</dbReference>
<evidence type="ECO:0000259" key="21">
    <source>
        <dbReference type="PROSITE" id="PS50857"/>
    </source>
</evidence>
<comment type="function">
    <text evidence="17">Catalyzes quinol oxidation with the concomitant reduction of oxygen to water. Subunit II transfers the electrons from a quinol to the binuclear center of the catalytic subunit I.</text>
</comment>
<protein>
    <recommendedName>
        <fullName evidence="4 17">Quinol oxidase subunit 2</fullName>
        <ecNumber evidence="17">1.10.3.-</ecNumber>
    </recommendedName>
</protein>
<keyword evidence="8 18" id="KW-0812">Transmembrane</keyword>
<feature type="transmembrane region" description="Helical" evidence="20">
    <location>
        <begin position="47"/>
        <end position="70"/>
    </location>
</feature>
<evidence type="ECO:0000256" key="12">
    <source>
        <dbReference type="ARBA" id="ARBA00022989"/>
    </source>
</evidence>
<dbReference type="Pfam" id="PF02790">
    <property type="entry name" value="COX2_TM"/>
    <property type="match status" value="1"/>
</dbReference>
<evidence type="ECO:0000313" key="23">
    <source>
        <dbReference type="EMBL" id="SFQ83215.1"/>
    </source>
</evidence>
<evidence type="ECO:0000259" key="22">
    <source>
        <dbReference type="PROSITE" id="PS50999"/>
    </source>
</evidence>
<dbReference type="Proteomes" id="UP000182762">
    <property type="component" value="Unassembled WGS sequence"/>
</dbReference>
<organism evidence="23 24">
    <name type="scientific">Priestia endophytica DSM 13796</name>
    <dbReference type="NCBI Taxonomy" id="1121089"/>
    <lineage>
        <taxon>Bacteria</taxon>
        <taxon>Bacillati</taxon>
        <taxon>Bacillota</taxon>
        <taxon>Bacilli</taxon>
        <taxon>Bacillales</taxon>
        <taxon>Bacillaceae</taxon>
        <taxon>Priestia</taxon>
    </lineage>
</organism>
<dbReference type="InterPro" id="IPR008972">
    <property type="entry name" value="Cupredoxin"/>
</dbReference>
<comment type="subcellular location">
    <subcellularLocation>
        <location evidence="2 18">Cell membrane</location>
        <topology evidence="2 18">Multi-pass membrane protein</topology>
    </subcellularLocation>
</comment>
<keyword evidence="13 17" id="KW-0560">Oxidoreductase</keyword>
<evidence type="ECO:0000256" key="3">
    <source>
        <dbReference type="ARBA" id="ARBA00007866"/>
    </source>
</evidence>
<evidence type="ECO:0000256" key="14">
    <source>
        <dbReference type="ARBA" id="ARBA00023008"/>
    </source>
</evidence>
<evidence type="ECO:0000256" key="4">
    <source>
        <dbReference type="ARBA" id="ARBA00016131"/>
    </source>
</evidence>
<dbReference type="InterPro" id="IPR034227">
    <property type="entry name" value="CuRO_UO_II"/>
</dbReference>
<evidence type="ECO:0000256" key="13">
    <source>
        <dbReference type="ARBA" id="ARBA00023002"/>
    </source>
</evidence>
<comment type="function">
    <text evidence="16">Subunits I and II form the functional core of the enzyme complex. Electrons originating in cytochrome c are transferred via heme a and Cu(A) to the binuclear center formed by heme a3 and Cu(B).</text>
</comment>
<dbReference type="InterPro" id="IPR011759">
    <property type="entry name" value="Cyt_c_oxidase_su2_TM_dom"/>
</dbReference>
<dbReference type="PROSITE" id="PS51257">
    <property type="entry name" value="PROKAR_LIPOPROTEIN"/>
    <property type="match status" value="1"/>
</dbReference>
<sequence>MKKLQKVSRKWISLSALAILFLLSGCDLKMGVLNPQGPVAQTQYDLIMWSIGFMLIIIVVVFVLFAVVLIKYRERPDNMNYEPPEVHGNTFLEIVWTGIPIIIVIALSIPTVKAIFDLEKPPQAANAEEQQEPLVIYATSADWKWIFSYPEQGIETVNYVNIPEDRPVEFKLTSADSMTALWIPELGGQKYAMAGMETTLYLQADHEGTYMGRNANFNGEGFAQMEFEVESQKPEEFQEWADEVKDTAPKLTEKEYNKEILKQSVIGRKSFSNTHLDFVDHAKQDTYNKSEEDHEGHEEGMDMEGMDHSSH</sequence>
<evidence type="ECO:0000256" key="17">
    <source>
        <dbReference type="PIRNR" id="PIRNR000292"/>
    </source>
</evidence>
<evidence type="ECO:0000256" key="16">
    <source>
        <dbReference type="ARBA" id="ARBA00024688"/>
    </source>
</evidence>
<keyword evidence="5 17" id="KW-0813">Transport</keyword>
<evidence type="ECO:0000256" key="19">
    <source>
        <dbReference type="SAM" id="MobiDB-lite"/>
    </source>
</evidence>
<dbReference type="EMBL" id="FOXX01000012">
    <property type="protein sequence ID" value="SFQ83215.1"/>
    <property type="molecule type" value="Genomic_DNA"/>
</dbReference>
<comment type="similarity">
    <text evidence="3 17 18">Belongs to the cytochrome c oxidase subunit 2 family.</text>
</comment>
<evidence type="ECO:0000256" key="9">
    <source>
        <dbReference type="ARBA" id="ARBA00022723"/>
    </source>
</evidence>
<dbReference type="PIRSF" id="PIRSF000292">
    <property type="entry name" value="Ubi_od_II"/>
    <property type="match status" value="1"/>
</dbReference>
<keyword evidence="7 17" id="KW-0679">Respiratory chain</keyword>
<dbReference type="PROSITE" id="PS50857">
    <property type="entry name" value="COX2_CUA"/>
    <property type="match status" value="1"/>
</dbReference>
<feature type="domain" description="Cytochrome oxidase subunit II copper A binding" evidence="21">
    <location>
        <begin position="131"/>
        <end position="243"/>
    </location>
</feature>
<dbReference type="EC" id="1.10.3.-" evidence="17"/>
<evidence type="ECO:0000256" key="8">
    <source>
        <dbReference type="ARBA" id="ARBA00022692"/>
    </source>
</evidence>
<dbReference type="CDD" id="cd04212">
    <property type="entry name" value="CuRO_UO_II"/>
    <property type="match status" value="1"/>
</dbReference>
<dbReference type="PROSITE" id="PS50999">
    <property type="entry name" value="COX2_TM"/>
    <property type="match status" value="1"/>
</dbReference>
<evidence type="ECO:0000256" key="6">
    <source>
        <dbReference type="ARBA" id="ARBA00022475"/>
    </source>
</evidence>
<dbReference type="NCBIfam" id="TIGR02866">
    <property type="entry name" value="CoxB"/>
    <property type="match status" value="1"/>
</dbReference>
<dbReference type="InterPro" id="IPR006333">
    <property type="entry name" value="Cyt_o_ubiquinol_oxidase_su2"/>
</dbReference>
<evidence type="ECO:0000256" key="7">
    <source>
        <dbReference type="ARBA" id="ARBA00022660"/>
    </source>
</evidence>